<protein>
    <submittedName>
        <fullName evidence="1">Uncharacterized protein</fullName>
    </submittedName>
</protein>
<name>A0A6A7AZ37_9PLEO</name>
<proteinExistence type="predicted"/>
<accession>A0A6A7AZ37</accession>
<dbReference type="Proteomes" id="UP000799423">
    <property type="component" value="Unassembled WGS sequence"/>
</dbReference>
<evidence type="ECO:0000313" key="2">
    <source>
        <dbReference type="Proteomes" id="UP000799423"/>
    </source>
</evidence>
<evidence type="ECO:0000313" key="1">
    <source>
        <dbReference type="EMBL" id="KAF2847339.1"/>
    </source>
</evidence>
<dbReference type="AlphaFoldDB" id="A0A6A7AZ37"/>
<gene>
    <name evidence="1" type="ORF">T440DRAFT_538650</name>
</gene>
<organism evidence="1 2">
    <name type="scientific">Plenodomus tracheiphilus IPT5</name>
    <dbReference type="NCBI Taxonomy" id="1408161"/>
    <lineage>
        <taxon>Eukaryota</taxon>
        <taxon>Fungi</taxon>
        <taxon>Dikarya</taxon>
        <taxon>Ascomycota</taxon>
        <taxon>Pezizomycotina</taxon>
        <taxon>Dothideomycetes</taxon>
        <taxon>Pleosporomycetidae</taxon>
        <taxon>Pleosporales</taxon>
        <taxon>Pleosporineae</taxon>
        <taxon>Leptosphaeriaceae</taxon>
        <taxon>Plenodomus</taxon>
    </lineage>
</organism>
<keyword evidence="2" id="KW-1185">Reference proteome</keyword>
<dbReference type="EMBL" id="MU006326">
    <property type="protein sequence ID" value="KAF2847339.1"/>
    <property type="molecule type" value="Genomic_DNA"/>
</dbReference>
<reference evidence="1" key="1">
    <citation type="submission" date="2020-01" db="EMBL/GenBank/DDBJ databases">
        <authorList>
            <consortium name="DOE Joint Genome Institute"/>
            <person name="Haridas S."/>
            <person name="Albert R."/>
            <person name="Binder M."/>
            <person name="Bloem J."/>
            <person name="Labutti K."/>
            <person name="Salamov A."/>
            <person name="Andreopoulos B."/>
            <person name="Baker S.E."/>
            <person name="Barry K."/>
            <person name="Bills G."/>
            <person name="Bluhm B.H."/>
            <person name="Cannon C."/>
            <person name="Castanera R."/>
            <person name="Culley D.E."/>
            <person name="Daum C."/>
            <person name="Ezra D."/>
            <person name="Gonzalez J.B."/>
            <person name="Henrissat B."/>
            <person name="Kuo A."/>
            <person name="Liang C."/>
            <person name="Lipzen A."/>
            <person name="Lutzoni F."/>
            <person name="Magnuson J."/>
            <person name="Mondo S."/>
            <person name="Nolan M."/>
            <person name="Ohm R."/>
            <person name="Pangilinan J."/>
            <person name="Park H.-J."/>
            <person name="Ramirez L."/>
            <person name="Alfaro M."/>
            <person name="Sun H."/>
            <person name="Tritt A."/>
            <person name="Yoshinaga Y."/>
            <person name="Zwiers L.-H."/>
            <person name="Turgeon B.G."/>
            <person name="Goodwin S.B."/>
            <person name="Spatafora J.W."/>
            <person name="Crous P.W."/>
            <person name="Grigoriev I.V."/>
        </authorList>
    </citation>
    <scope>NUCLEOTIDE SEQUENCE</scope>
    <source>
        <strain evidence="1">IPT5</strain>
    </source>
</reference>
<sequence>MTTQSCHALLLPSEDETSECLRPLDAQVDADRALQVSSDFVGIESEGRVPLELYDLIKQRASKMKADTLALAEFEDGRTAMFGHWPFDDYDEEEYA</sequence>